<comment type="caution">
    <text evidence="1">The sequence shown here is derived from an EMBL/GenBank/DDBJ whole genome shotgun (WGS) entry which is preliminary data.</text>
</comment>
<accession>A0A9N8VW39</accession>
<proteinExistence type="predicted"/>
<dbReference type="OrthoDB" id="2406852at2759"/>
<protein>
    <submittedName>
        <fullName evidence="1">11605_t:CDS:1</fullName>
    </submittedName>
</protein>
<reference evidence="1" key="1">
    <citation type="submission" date="2021-06" db="EMBL/GenBank/DDBJ databases">
        <authorList>
            <person name="Kallberg Y."/>
            <person name="Tangrot J."/>
            <person name="Rosling A."/>
        </authorList>
    </citation>
    <scope>NUCLEOTIDE SEQUENCE</scope>
    <source>
        <strain evidence="1">UK204</strain>
    </source>
</reference>
<evidence type="ECO:0000313" key="1">
    <source>
        <dbReference type="EMBL" id="CAG8468414.1"/>
    </source>
</evidence>
<dbReference type="Proteomes" id="UP000789570">
    <property type="component" value="Unassembled WGS sequence"/>
</dbReference>
<sequence length="81" mass="9374">MPPKYKPNLPADLVLDAEQLMAFEEMGGRDVITFNRLGDNQSRLAYIQALVNIKKNEMEKSEFEFQAIYFVAYLAYLFNCS</sequence>
<evidence type="ECO:0000313" key="2">
    <source>
        <dbReference type="Proteomes" id="UP000789570"/>
    </source>
</evidence>
<gene>
    <name evidence="1" type="ORF">FCALED_LOCUS2097</name>
</gene>
<keyword evidence="2" id="KW-1185">Reference proteome</keyword>
<name>A0A9N8VW39_9GLOM</name>
<organism evidence="1 2">
    <name type="scientific">Funneliformis caledonium</name>
    <dbReference type="NCBI Taxonomy" id="1117310"/>
    <lineage>
        <taxon>Eukaryota</taxon>
        <taxon>Fungi</taxon>
        <taxon>Fungi incertae sedis</taxon>
        <taxon>Mucoromycota</taxon>
        <taxon>Glomeromycotina</taxon>
        <taxon>Glomeromycetes</taxon>
        <taxon>Glomerales</taxon>
        <taxon>Glomeraceae</taxon>
        <taxon>Funneliformis</taxon>
    </lineage>
</organism>
<dbReference type="EMBL" id="CAJVPQ010000302">
    <property type="protein sequence ID" value="CAG8468414.1"/>
    <property type="molecule type" value="Genomic_DNA"/>
</dbReference>
<dbReference type="AlphaFoldDB" id="A0A9N8VW39"/>